<sequence>MNSVIKKAGLGVALAATALTAAAPADAQRYRGDRYYHRGGNGTGTAVVAGIAGLAIGAALASNNRDRYYDRGYRGGYYDRGYNGYYDRGYYPPRGYYRDRGYYRGGGGYYRDCRVERRWDPYYGRGTRVRVCY</sequence>
<dbReference type="Proteomes" id="UP000595894">
    <property type="component" value="Chromosome"/>
</dbReference>
<evidence type="ECO:0000256" key="2">
    <source>
        <dbReference type="SAM" id="SignalP"/>
    </source>
</evidence>
<accession>A0A974NT33</accession>
<dbReference type="EMBL" id="CP061035">
    <property type="protein sequence ID" value="QQV76425.1"/>
    <property type="molecule type" value="Genomic_DNA"/>
</dbReference>
<dbReference type="AlphaFoldDB" id="A0A974NT33"/>
<feature type="transmembrane region" description="Helical" evidence="1">
    <location>
        <begin position="43"/>
        <end position="61"/>
    </location>
</feature>
<keyword evidence="1" id="KW-0812">Transmembrane</keyword>
<gene>
    <name evidence="3" type="ORF">H5J25_13235</name>
</gene>
<dbReference type="KEGG" id="sari:H5J25_13235"/>
<evidence type="ECO:0000313" key="3">
    <source>
        <dbReference type="EMBL" id="QQV76425.1"/>
    </source>
</evidence>
<feature type="signal peptide" evidence="2">
    <location>
        <begin position="1"/>
        <end position="27"/>
    </location>
</feature>
<dbReference type="RefSeq" id="WP_202091707.1">
    <property type="nucleotide sequence ID" value="NZ_CP061035.1"/>
</dbReference>
<protein>
    <recommendedName>
        <fullName evidence="5">17 kDa surface antigen</fullName>
    </recommendedName>
</protein>
<keyword evidence="4" id="KW-1185">Reference proteome</keyword>
<reference evidence="4" key="1">
    <citation type="submission" date="2020-09" db="EMBL/GenBank/DDBJ databases">
        <title>Sphingomonas sp., a new species isolated from pork steak.</title>
        <authorList>
            <person name="Heidler von Heilborn D."/>
        </authorList>
    </citation>
    <scope>NUCLEOTIDE SEQUENCE [LARGE SCALE GENOMIC DNA]</scope>
</reference>
<organism evidence="3 4">
    <name type="scientific">Sphingomonas aliaeris</name>
    <dbReference type="NCBI Taxonomy" id="2759526"/>
    <lineage>
        <taxon>Bacteria</taxon>
        <taxon>Pseudomonadati</taxon>
        <taxon>Pseudomonadota</taxon>
        <taxon>Alphaproteobacteria</taxon>
        <taxon>Sphingomonadales</taxon>
        <taxon>Sphingomonadaceae</taxon>
        <taxon>Sphingomonas</taxon>
    </lineage>
</organism>
<evidence type="ECO:0000313" key="4">
    <source>
        <dbReference type="Proteomes" id="UP000595894"/>
    </source>
</evidence>
<keyword evidence="2" id="KW-0732">Signal</keyword>
<name>A0A974NT33_9SPHN</name>
<evidence type="ECO:0008006" key="5">
    <source>
        <dbReference type="Google" id="ProtNLM"/>
    </source>
</evidence>
<keyword evidence="1" id="KW-0472">Membrane</keyword>
<keyword evidence="1" id="KW-1133">Transmembrane helix</keyword>
<feature type="chain" id="PRO_5037724182" description="17 kDa surface antigen" evidence="2">
    <location>
        <begin position="28"/>
        <end position="133"/>
    </location>
</feature>
<evidence type="ECO:0000256" key="1">
    <source>
        <dbReference type="SAM" id="Phobius"/>
    </source>
</evidence>
<proteinExistence type="predicted"/>